<comment type="caution">
    <text evidence="2">The sequence shown here is derived from an EMBL/GenBank/DDBJ whole genome shotgun (WGS) entry which is preliminary data.</text>
</comment>
<gene>
    <name evidence="2" type="ORF">F0357_09240</name>
</gene>
<evidence type="ECO:0000259" key="1">
    <source>
        <dbReference type="Pfam" id="PF01966"/>
    </source>
</evidence>
<dbReference type="Gene3D" id="1.10.3210.10">
    <property type="entry name" value="Hypothetical protein af1432"/>
    <property type="match status" value="1"/>
</dbReference>
<sequence>MNAAAADLDPVEYLFRCLAEEGGALYGGEAVTQLEHALQAADLAYREGASDALVAAALLHDVGHLLAADDGAAESGHDLYHEEAGARFVARHFPPAVSEPIRLHVDAKRYLCAIDPDYFATLSPASVRTLALQGGPFDEAGATAFRLTPFSEDAVKLRFWDDLAKDPEADPPPLAFFRPVVERARRRA</sequence>
<dbReference type="NCBIfam" id="TIGR03276">
    <property type="entry name" value="Phn-HD"/>
    <property type="match status" value="1"/>
</dbReference>
<dbReference type="AlphaFoldDB" id="A0A6A7Y373"/>
<dbReference type="InterPro" id="IPR003607">
    <property type="entry name" value="HD/PDEase_dom"/>
</dbReference>
<feature type="domain" description="HD" evidence="1">
    <location>
        <begin position="35"/>
        <end position="109"/>
    </location>
</feature>
<dbReference type="InterPro" id="IPR017670">
    <property type="entry name" value="Phosphonate_degrad-assoc"/>
</dbReference>
<name>A0A6A7Y373_9HYPH</name>
<evidence type="ECO:0000313" key="2">
    <source>
        <dbReference type="EMBL" id="MQT12827.1"/>
    </source>
</evidence>
<reference evidence="2 3" key="1">
    <citation type="submission" date="2019-09" db="EMBL/GenBank/DDBJ databases">
        <title>Segnochrobactrum spirostomi gen. nov., sp. nov., isolated from the ciliate Spirostomum cf. yagiui and description of a novel family, Segnochrobactraceae fam. nov. within the order Rhizobiales of the class Alphaproteobacteria.</title>
        <authorList>
            <person name="Akter S."/>
            <person name="Shazib S.U.A."/>
            <person name="Shin M.K."/>
        </authorList>
    </citation>
    <scope>NUCLEOTIDE SEQUENCE [LARGE SCALE GENOMIC DNA]</scope>
    <source>
        <strain evidence="2 3">Sp-1</strain>
    </source>
</reference>
<dbReference type="PANTHER" id="PTHR40202:SF1">
    <property type="entry name" value="HD DOMAIN-CONTAINING PROTEIN"/>
    <property type="match status" value="1"/>
</dbReference>
<dbReference type="Proteomes" id="UP000332515">
    <property type="component" value="Unassembled WGS sequence"/>
</dbReference>
<evidence type="ECO:0000313" key="3">
    <source>
        <dbReference type="Proteomes" id="UP000332515"/>
    </source>
</evidence>
<protein>
    <submittedName>
        <fullName evidence="2">HD domain-containing protein</fullName>
    </submittedName>
</protein>
<keyword evidence="3" id="KW-1185">Reference proteome</keyword>
<organism evidence="2 3">
    <name type="scientific">Segnochrobactrum spirostomi</name>
    <dbReference type="NCBI Taxonomy" id="2608987"/>
    <lineage>
        <taxon>Bacteria</taxon>
        <taxon>Pseudomonadati</taxon>
        <taxon>Pseudomonadota</taxon>
        <taxon>Alphaproteobacteria</taxon>
        <taxon>Hyphomicrobiales</taxon>
        <taxon>Segnochrobactraceae</taxon>
        <taxon>Segnochrobactrum</taxon>
    </lineage>
</organism>
<dbReference type="CDD" id="cd00077">
    <property type="entry name" value="HDc"/>
    <property type="match status" value="1"/>
</dbReference>
<dbReference type="EMBL" id="VWNA01000001">
    <property type="protein sequence ID" value="MQT12827.1"/>
    <property type="molecule type" value="Genomic_DNA"/>
</dbReference>
<dbReference type="SUPFAM" id="SSF109604">
    <property type="entry name" value="HD-domain/PDEase-like"/>
    <property type="match status" value="1"/>
</dbReference>
<dbReference type="PANTHER" id="PTHR40202">
    <property type="match status" value="1"/>
</dbReference>
<proteinExistence type="predicted"/>
<dbReference type="InterPro" id="IPR006674">
    <property type="entry name" value="HD_domain"/>
</dbReference>
<dbReference type="InterPro" id="IPR052567">
    <property type="entry name" value="OP_Dioxygenase"/>
</dbReference>
<accession>A0A6A7Y373</accession>
<dbReference type="Pfam" id="PF01966">
    <property type="entry name" value="HD"/>
    <property type="match status" value="1"/>
</dbReference>